<dbReference type="PROSITE" id="PS50977">
    <property type="entry name" value="HTH_TETR_2"/>
    <property type="match status" value="1"/>
</dbReference>
<name>A0ABT4JDR3_9RHOB</name>
<evidence type="ECO:0000313" key="7">
    <source>
        <dbReference type="Proteomes" id="UP001149822"/>
    </source>
</evidence>
<dbReference type="PANTHER" id="PTHR47506:SF6">
    <property type="entry name" value="HTH-TYPE TRANSCRIPTIONAL REPRESSOR NEMR"/>
    <property type="match status" value="1"/>
</dbReference>
<keyword evidence="1" id="KW-0805">Transcription regulation</keyword>
<protein>
    <submittedName>
        <fullName evidence="6">TetR/AcrR family transcriptional regulator</fullName>
    </submittedName>
</protein>
<dbReference type="InterPro" id="IPR001647">
    <property type="entry name" value="HTH_TetR"/>
</dbReference>
<proteinExistence type="predicted"/>
<dbReference type="Gene3D" id="1.10.357.10">
    <property type="entry name" value="Tetracycline Repressor, domain 2"/>
    <property type="match status" value="1"/>
</dbReference>
<keyword evidence="3" id="KW-0804">Transcription</keyword>
<evidence type="ECO:0000259" key="5">
    <source>
        <dbReference type="PROSITE" id="PS50977"/>
    </source>
</evidence>
<sequence>MAEAIVSEQGAAALTIDAVAKAAGISKGGVQSCFGTKEAMISAMLDRWLQDYAAKFDQLLKAQGDDLAARIGAHVSLSLGGDSAGTERAAALVAALVQSPEQLEAVRAWYEERFAGLFAAKGSGRTLRVALLATEGAVFLRHFGLAALSEREWNTLHDDVAALLSKPSTD</sequence>
<accession>A0ABT4JDR3</accession>
<evidence type="ECO:0000256" key="4">
    <source>
        <dbReference type="PROSITE-ProRule" id="PRU00335"/>
    </source>
</evidence>
<evidence type="ECO:0000256" key="1">
    <source>
        <dbReference type="ARBA" id="ARBA00023015"/>
    </source>
</evidence>
<dbReference type="InterPro" id="IPR009057">
    <property type="entry name" value="Homeodomain-like_sf"/>
</dbReference>
<reference evidence="6" key="1">
    <citation type="submission" date="2022-12" db="EMBL/GenBank/DDBJ databases">
        <title>Paracoccus sp. EF6 isolated from a lake water.</title>
        <authorList>
            <person name="Liu H."/>
        </authorList>
    </citation>
    <scope>NUCLEOTIDE SEQUENCE</scope>
    <source>
        <strain evidence="6">EF6</strain>
    </source>
</reference>
<dbReference type="RefSeq" id="WP_268944597.1">
    <property type="nucleotide sequence ID" value="NZ_JAPTYD010000115.1"/>
</dbReference>
<evidence type="ECO:0000256" key="2">
    <source>
        <dbReference type="ARBA" id="ARBA00023125"/>
    </source>
</evidence>
<dbReference type="Pfam" id="PF00440">
    <property type="entry name" value="TetR_N"/>
    <property type="match status" value="1"/>
</dbReference>
<dbReference type="EMBL" id="JAPTYD010000115">
    <property type="protein sequence ID" value="MCZ0964508.1"/>
    <property type="molecule type" value="Genomic_DNA"/>
</dbReference>
<feature type="domain" description="HTH tetR-type" evidence="5">
    <location>
        <begin position="1"/>
        <end position="52"/>
    </location>
</feature>
<evidence type="ECO:0000313" key="6">
    <source>
        <dbReference type="EMBL" id="MCZ0964508.1"/>
    </source>
</evidence>
<evidence type="ECO:0000256" key="3">
    <source>
        <dbReference type="ARBA" id="ARBA00023163"/>
    </source>
</evidence>
<dbReference type="Proteomes" id="UP001149822">
    <property type="component" value="Unassembled WGS sequence"/>
</dbReference>
<dbReference type="InterPro" id="IPR041479">
    <property type="entry name" value="TetR_CgmR_C"/>
</dbReference>
<feature type="DNA-binding region" description="H-T-H motif" evidence="4">
    <location>
        <begin position="15"/>
        <end position="34"/>
    </location>
</feature>
<gene>
    <name evidence="6" type="ORF">OU682_23450</name>
</gene>
<organism evidence="6 7">
    <name type="scientific">Paracoccus benzoatiresistens</name>
    <dbReference type="NCBI Taxonomy" id="2997341"/>
    <lineage>
        <taxon>Bacteria</taxon>
        <taxon>Pseudomonadati</taxon>
        <taxon>Pseudomonadota</taxon>
        <taxon>Alphaproteobacteria</taxon>
        <taxon>Rhodobacterales</taxon>
        <taxon>Paracoccaceae</taxon>
        <taxon>Paracoccus</taxon>
    </lineage>
</organism>
<dbReference type="PANTHER" id="PTHR47506">
    <property type="entry name" value="TRANSCRIPTIONAL REGULATORY PROTEIN"/>
    <property type="match status" value="1"/>
</dbReference>
<keyword evidence="7" id="KW-1185">Reference proteome</keyword>
<keyword evidence="2 4" id="KW-0238">DNA-binding</keyword>
<dbReference type="SUPFAM" id="SSF46689">
    <property type="entry name" value="Homeodomain-like"/>
    <property type="match status" value="1"/>
</dbReference>
<dbReference type="Pfam" id="PF17937">
    <property type="entry name" value="TetR_C_28"/>
    <property type="match status" value="1"/>
</dbReference>
<comment type="caution">
    <text evidence="6">The sequence shown here is derived from an EMBL/GenBank/DDBJ whole genome shotgun (WGS) entry which is preliminary data.</text>
</comment>